<dbReference type="SUPFAM" id="SSF53850">
    <property type="entry name" value="Periplasmic binding protein-like II"/>
    <property type="match status" value="1"/>
</dbReference>
<evidence type="ECO:0000313" key="11">
    <source>
        <dbReference type="Proteomes" id="UP000774326"/>
    </source>
</evidence>
<dbReference type="FunFam" id="3.40.190.10:FF:000034">
    <property type="entry name" value="Chorismate mutase/prephenate dehydratase"/>
    <property type="match status" value="1"/>
</dbReference>
<dbReference type="PIRSF" id="PIRSF001500">
    <property type="entry name" value="Chor_mut_pdt_Ppr"/>
    <property type="match status" value="1"/>
</dbReference>
<evidence type="ECO:0000256" key="2">
    <source>
        <dbReference type="ARBA" id="ARBA00013147"/>
    </source>
</evidence>
<keyword evidence="3" id="KW-0028">Amino-acid biosynthesis</keyword>
<dbReference type="EC" id="4.2.1.51" evidence="2"/>
<dbReference type="Gene3D" id="3.30.70.260">
    <property type="match status" value="1"/>
</dbReference>
<gene>
    <name evidence="10" type="ORF">WICPIJ_001119</name>
</gene>
<dbReference type="PANTHER" id="PTHR21022:SF19">
    <property type="entry name" value="PREPHENATE DEHYDRATASE-RELATED"/>
    <property type="match status" value="1"/>
</dbReference>
<dbReference type="GO" id="GO:0005737">
    <property type="term" value="C:cytoplasm"/>
    <property type="evidence" value="ECO:0007669"/>
    <property type="project" value="TreeGrafter"/>
</dbReference>
<evidence type="ECO:0000313" key="10">
    <source>
        <dbReference type="EMBL" id="KAH3687902.1"/>
    </source>
</evidence>
<dbReference type="AlphaFoldDB" id="A0A9P8QBC4"/>
<dbReference type="PANTHER" id="PTHR21022">
    <property type="entry name" value="PREPHENATE DEHYDRATASE P PROTEIN"/>
    <property type="match status" value="1"/>
</dbReference>
<dbReference type="PROSITE" id="PS51171">
    <property type="entry name" value="PREPHENATE_DEHYDR_3"/>
    <property type="match status" value="1"/>
</dbReference>
<keyword evidence="4" id="KW-0057">Aromatic amino acid biosynthesis</keyword>
<protein>
    <recommendedName>
        <fullName evidence="2">prephenate dehydratase</fullName>
        <ecNumber evidence="2">4.2.1.51</ecNumber>
    </recommendedName>
</protein>
<dbReference type="Gene3D" id="3.40.190.10">
    <property type="entry name" value="Periplasmic binding protein-like II"/>
    <property type="match status" value="2"/>
</dbReference>
<reference evidence="10" key="1">
    <citation type="journal article" date="2021" name="Open Biol.">
        <title>Shared evolutionary footprints suggest mitochondrial oxidative damage underlies multiple complex I losses in fungi.</title>
        <authorList>
            <person name="Schikora-Tamarit M.A."/>
            <person name="Marcet-Houben M."/>
            <person name="Nosek J."/>
            <person name="Gabaldon T."/>
        </authorList>
    </citation>
    <scope>NUCLEOTIDE SEQUENCE</scope>
    <source>
        <strain evidence="10">CBS2887</strain>
    </source>
</reference>
<dbReference type="CDD" id="cd04905">
    <property type="entry name" value="ACT_CM-PDT"/>
    <property type="match status" value="1"/>
</dbReference>
<evidence type="ECO:0000256" key="7">
    <source>
        <dbReference type="ARBA" id="ARBA00047848"/>
    </source>
</evidence>
<comment type="pathway">
    <text evidence="1">Amino-acid biosynthesis; L-phenylalanine biosynthesis; phenylpyruvate from prephenate: step 1/1.</text>
</comment>
<evidence type="ECO:0000256" key="5">
    <source>
        <dbReference type="ARBA" id="ARBA00023222"/>
    </source>
</evidence>
<evidence type="ECO:0000259" key="8">
    <source>
        <dbReference type="PROSITE" id="PS51171"/>
    </source>
</evidence>
<organism evidence="10 11">
    <name type="scientific">Wickerhamomyces pijperi</name>
    <name type="common">Yeast</name>
    <name type="synonym">Pichia pijperi</name>
    <dbReference type="NCBI Taxonomy" id="599730"/>
    <lineage>
        <taxon>Eukaryota</taxon>
        <taxon>Fungi</taxon>
        <taxon>Dikarya</taxon>
        <taxon>Ascomycota</taxon>
        <taxon>Saccharomycotina</taxon>
        <taxon>Saccharomycetes</taxon>
        <taxon>Phaffomycetales</taxon>
        <taxon>Wickerhamomycetaceae</taxon>
        <taxon>Wickerhamomyces</taxon>
    </lineage>
</organism>
<dbReference type="CDD" id="cd13532">
    <property type="entry name" value="PBP2_PDT_like"/>
    <property type="match status" value="1"/>
</dbReference>
<feature type="domain" description="ACT" evidence="9">
    <location>
        <begin position="208"/>
        <end position="286"/>
    </location>
</feature>
<dbReference type="Pfam" id="PF00800">
    <property type="entry name" value="PDT"/>
    <property type="match status" value="1"/>
</dbReference>
<evidence type="ECO:0000256" key="4">
    <source>
        <dbReference type="ARBA" id="ARBA00023141"/>
    </source>
</evidence>
<name>A0A9P8QBC4_WICPI</name>
<dbReference type="GO" id="GO:0009094">
    <property type="term" value="P:L-phenylalanine biosynthetic process"/>
    <property type="evidence" value="ECO:0007669"/>
    <property type="project" value="UniProtKB-KW"/>
</dbReference>
<accession>A0A9P8QBC4</accession>
<dbReference type="SUPFAM" id="SSF55021">
    <property type="entry name" value="ACT-like"/>
    <property type="match status" value="1"/>
</dbReference>
<keyword evidence="11" id="KW-1185">Reference proteome</keyword>
<dbReference type="NCBIfam" id="NF008865">
    <property type="entry name" value="PRK11898.1"/>
    <property type="match status" value="1"/>
</dbReference>
<keyword evidence="5" id="KW-0584">Phenylalanine biosynthesis</keyword>
<dbReference type="PROSITE" id="PS51671">
    <property type="entry name" value="ACT"/>
    <property type="match status" value="1"/>
</dbReference>
<keyword evidence="6" id="KW-0456">Lyase</keyword>
<evidence type="ECO:0000256" key="6">
    <source>
        <dbReference type="ARBA" id="ARBA00023239"/>
    </source>
</evidence>
<comment type="caution">
    <text evidence="10">The sequence shown here is derived from an EMBL/GenBank/DDBJ whole genome shotgun (WGS) entry which is preliminary data.</text>
</comment>
<dbReference type="OrthoDB" id="983542at2759"/>
<dbReference type="Proteomes" id="UP000774326">
    <property type="component" value="Unassembled WGS sequence"/>
</dbReference>
<comment type="catalytic activity">
    <reaction evidence="7">
        <text>prephenate + H(+) = 3-phenylpyruvate + CO2 + H2O</text>
        <dbReference type="Rhea" id="RHEA:21648"/>
        <dbReference type="ChEBI" id="CHEBI:15377"/>
        <dbReference type="ChEBI" id="CHEBI:15378"/>
        <dbReference type="ChEBI" id="CHEBI:16526"/>
        <dbReference type="ChEBI" id="CHEBI:18005"/>
        <dbReference type="ChEBI" id="CHEBI:29934"/>
        <dbReference type="EC" id="4.2.1.51"/>
    </reaction>
</comment>
<reference evidence="10" key="2">
    <citation type="submission" date="2021-01" db="EMBL/GenBank/DDBJ databases">
        <authorList>
            <person name="Schikora-Tamarit M.A."/>
        </authorList>
    </citation>
    <scope>NUCLEOTIDE SEQUENCE</scope>
    <source>
        <strain evidence="10">CBS2887</strain>
    </source>
</reference>
<evidence type="ECO:0000256" key="3">
    <source>
        <dbReference type="ARBA" id="ARBA00022605"/>
    </source>
</evidence>
<dbReference type="InterPro" id="IPR002912">
    <property type="entry name" value="ACT_dom"/>
</dbReference>
<evidence type="ECO:0000259" key="9">
    <source>
        <dbReference type="PROSITE" id="PS51671"/>
    </source>
</evidence>
<feature type="domain" description="Prephenate dehydratase" evidence="8">
    <location>
        <begin position="3"/>
        <end position="189"/>
    </location>
</feature>
<dbReference type="InterPro" id="IPR001086">
    <property type="entry name" value="Preph_deHydtase"/>
</dbReference>
<dbReference type="InterPro" id="IPR045865">
    <property type="entry name" value="ACT-like_dom_sf"/>
</dbReference>
<sequence>MIKVGYLGPEGTYTHQAAIQQFGNSEEYELLPLSSINDCFERLNNDEIKYSVVPFENSTNGQVMFTYDLFREWLINNESQMHVVAEQFVSIHHNLLSKVKDISKIKKIYTHPQAWGQCTNWLKQYASGIQKIDSSSTSKAAEIAKEANEEDGIAAIASSYASTVHDIPILYPHVENNSTNTTRFLILSKENNYINTASSDEDKKLTVLAFILKNNEPGELVKTLNVLSDYGIDMTSITSRPSLIQSWQYIFFIEFYADYFNDGRIKTILEEFDLTCQKSIVLGCFSRNQSYYKDIPNK</sequence>
<evidence type="ECO:0000256" key="1">
    <source>
        <dbReference type="ARBA" id="ARBA00004741"/>
    </source>
</evidence>
<dbReference type="EMBL" id="JAEUBG010000596">
    <property type="protein sequence ID" value="KAH3687902.1"/>
    <property type="molecule type" value="Genomic_DNA"/>
</dbReference>
<proteinExistence type="predicted"/>
<dbReference type="InterPro" id="IPR008242">
    <property type="entry name" value="Chor_mutase/pphenate_deHydtase"/>
</dbReference>
<dbReference type="GO" id="GO:0004664">
    <property type="term" value="F:prephenate dehydratase activity"/>
    <property type="evidence" value="ECO:0007669"/>
    <property type="project" value="UniProtKB-EC"/>
</dbReference>